<dbReference type="InterPro" id="IPR000445">
    <property type="entry name" value="HhH_motif"/>
</dbReference>
<dbReference type="GO" id="GO:0032357">
    <property type="term" value="F:oxidized purine DNA binding"/>
    <property type="evidence" value="ECO:0007669"/>
    <property type="project" value="TreeGrafter"/>
</dbReference>
<reference evidence="11 12" key="1">
    <citation type="journal article" date="2016" name="BMC Genomics">
        <title>Comparative genomics reveals Cyclospora cayetanensis possesses coccidia-like metabolism and invasion components but unique surface antigens.</title>
        <authorList>
            <person name="Liu S."/>
            <person name="Wang L."/>
            <person name="Zheng H."/>
            <person name="Xu Z."/>
            <person name="Roellig D.M."/>
            <person name="Li N."/>
            <person name="Frace M.A."/>
            <person name="Tang K."/>
            <person name="Arrowood M.J."/>
            <person name="Moss D.M."/>
            <person name="Zhang L."/>
            <person name="Feng Y."/>
            <person name="Xiao L."/>
        </authorList>
    </citation>
    <scope>NUCLEOTIDE SEQUENCE [LARGE SCALE GENOMIC DNA]</scope>
    <source>
        <strain evidence="11 12">CHN_HEN01</strain>
    </source>
</reference>
<evidence type="ECO:0000256" key="3">
    <source>
        <dbReference type="ARBA" id="ARBA00022723"/>
    </source>
</evidence>
<dbReference type="Gene3D" id="1.10.1670.10">
    <property type="entry name" value="Helix-hairpin-Helix base-excision DNA repair enzymes (C-terminal)"/>
    <property type="match status" value="1"/>
</dbReference>
<keyword evidence="9" id="KW-0326">Glycosidase</keyword>
<dbReference type="GO" id="GO:0034039">
    <property type="term" value="F:8-oxo-7,8-dihydroguanine DNA N-glycosylase activity"/>
    <property type="evidence" value="ECO:0007669"/>
    <property type="project" value="TreeGrafter"/>
</dbReference>
<dbReference type="InParanoid" id="A0A1D3CTM4"/>
<dbReference type="GO" id="GO:0035485">
    <property type="term" value="F:adenine/guanine mispair binding"/>
    <property type="evidence" value="ECO:0007669"/>
    <property type="project" value="TreeGrafter"/>
</dbReference>
<keyword evidence="12" id="KW-1185">Reference proteome</keyword>
<feature type="region of interest" description="Disordered" evidence="10">
    <location>
        <begin position="1"/>
        <end position="134"/>
    </location>
</feature>
<proteinExistence type="inferred from homology"/>
<dbReference type="GO" id="GO:0046872">
    <property type="term" value="F:metal ion binding"/>
    <property type="evidence" value="ECO:0007669"/>
    <property type="project" value="UniProtKB-KW"/>
</dbReference>
<feature type="compositionally biased region" description="Low complexity" evidence="10">
    <location>
        <begin position="1"/>
        <end position="13"/>
    </location>
</feature>
<dbReference type="EMBL" id="JROU02002018">
    <property type="protein sequence ID" value="OEH74528.1"/>
    <property type="molecule type" value="Genomic_DNA"/>
</dbReference>
<evidence type="ECO:0000256" key="7">
    <source>
        <dbReference type="ARBA" id="ARBA00023014"/>
    </source>
</evidence>
<keyword evidence="4" id="KW-0227">DNA damage</keyword>
<dbReference type="PANTHER" id="PTHR42944">
    <property type="entry name" value="ADENINE DNA GLYCOSYLASE"/>
    <property type="match status" value="1"/>
</dbReference>
<dbReference type="GO" id="GO:0000701">
    <property type="term" value="F:purine-specific mismatch base pair DNA N-glycosylase activity"/>
    <property type="evidence" value="ECO:0007669"/>
    <property type="project" value="TreeGrafter"/>
</dbReference>
<accession>A0A1D3CTM4</accession>
<evidence type="ECO:0000256" key="2">
    <source>
        <dbReference type="ARBA" id="ARBA00008343"/>
    </source>
</evidence>
<dbReference type="VEuPathDB" id="ToxoDB:cyc_00642"/>
<comment type="similarity">
    <text evidence="2">Belongs to the Nth/MutY family.</text>
</comment>
<dbReference type="GO" id="GO:0005634">
    <property type="term" value="C:nucleus"/>
    <property type="evidence" value="ECO:0007669"/>
    <property type="project" value="TreeGrafter"/>
</dbReference>
<protein>
    <submittedName>
        <fullName evidence="11">Helix-hairpin-helix motif-containing protein</fullName>
    </submittedName>
</protein>
<evidence type="ECO:0000256" key="1">
    <source>
        <dbReference type="ARBA" id="ARBA00001966"/>
    </source>
</evidence>
<dbReference type="InterPro" id="IPR023170">
    <property type="entry name" value="HhH_base_excis_C"/>
</dbReference>
<dbReference type="AlphaFoldDB" id="A0A1D3CTM4"/>
<keyword evidence="6" id="KW-0408">Iron</keyword>
<evidence type="ECO:0000256" key="5">
    <source>
        <dbReference type="ARBA" id="ARBA00022801"/>
    </source>
</evidence>
<comment type="cofactor">
    <cofactor evidence="1">
        <name>[4Fe-4S] cluster</name>
        <dbReference type="ChEBI" id="CHEBI:49883"/>
    </cofactor>
</comment>
<evidence type="ECO:0000256" key="10">
    <source>
        <dbReference type="SAM" id="MobiDB-lite"/>
    </source>
</evidence>
<name>A0A1D3CTM4_9EIME</name>
<dbReference type="GO" id="GO:0006298">
    <property type="term" value="P:mismatch repair"/>
    <property type="evidence" value="ECO:0007669"/>
    <property type="project" value="TreeGrafter"/>
</dbReference>
<dbReference type="Pfam" id="PF00633">
    <property type="entry name" value="HHH"/>
    <property type="match status" value="1"/>
</dbReference>
<feature type="compositionally biased region" description="Basic and acidic residues" evidence="10">
    <location>
        <begin position="92"/>
        <end position="119"/>
    </location>
</feature>
<dbReference type="Proteomes" id="UP000095192">
    <property type="component" value="Unassembled WGS sequence"/>
</dbReference>
<evidence type="ECO:0000256" key="8">
    <source>
        <dbReference type="ARBA" id="ARBA00023204"/>
    </source>
</evidence>
<keyword evidence="5" id="KW-0378">Hydrolase</keyword>
<dbReference type="GO" id="GO:0051536">
    <property type="term" value="F:iron-sulfur cluster binding"/>
    <property type="evidence" value="ECO:0007669"/>
    <property type="project" value="UniProtKB-KW"/>
</dbReference>
<evidence type="ECO:0000256" key="9">
    <source>
        <dbReference type="ARBA" id="ARBA00023295"/>
    </source>
</evidence>
<evidence type="ECO:0000256" key="6">
    <source>
        <dbReference type="ARBA" id="ARBA00023004"/>
    </source>
</evidence>
<evidence type="ECO:0000313" key="12">
    <source>
        <dbReference type="Proteomes" id="UP000095192"/>
    </source>
</evidence>
<dbReference type="PANTHER" id="PTHR42944:SF1">
    <property type="entry name" value="ADENINE DNA GLYCOSYLASE"/>
    <property type="match status" value="1"/>
</dbReference>
<keyword evidence="8" id="KW-0234">DNA repair</keyword>
<gene>
    <name evidence="11" type="ORF">cyc_00642</name>
</gene>
<evidence type="ECO:0000256" key="4">
    <source>
        <dbReference type="ARBA" id="ARBA00022763"/>
    </source>
</evidence>
<dbReference type="VEuPathDB" id="ToxoDB:LOC34617780"/>
<dbReference type="SUPFAM" id="SSF48150">
    <property type="entry name" value="DNA-glycosylase"/>
    <property type="match status" value="2"/>
</dbReference>
<organism evidence="11 12">
    <name type="scientific">Cyclospora cayetanensis</name>
    <dbReference type="NCBI Taxonomy" id="88456"/>
    <lineage>
        <taxon>Eukaryota</taxon>
        <taxon>Sar</taxon>
        <taxon>Alveolata</taxon>
        <taxon>Apicomplexa</taxon>
        <taxon>Conoidasida</taxon>
        <taxon>Coccidia</taxon>
        <taxon>Eucoccidiorida</taxon>
        <taxon>Eimeriorina</taxon>
        <taxon>Eimeriidae</taxon>
        <taxon>Cyclospora</taxon>
    </lineage>
</organism>
<dbReference type="Gene3D" id="1.10.340.30">
    <property type="entry name" value="Hypothetical protein, domain 2"/>
    <property type="match status" value="1"/>
</dbReference>
<dbReference type="InterPro" id="IPR044298">
    <property type="entry name" value="MIG/MutY"/>
</dbReference>
<keyword evidence="7" id="KW-0411">Iron-sulfur</keyword>
<sequence>MTATATTPEVPTPLSEGLAGETTSSERALPLSPPPAAGAAPQGSPRTPLGVSRRSRMSAGKSLQATKKQKKEDVPPLSSTSTCDACNRLHAQRRDSTLAGTSHDKEKSGDETEGQEKPRTAASLPAAADNESTPLEELASAASLLQCCGYHLHLMRPLAFATALQGWFKTHRRKLPWRGDPPPYTCWKATRQNTLSSCSSARIPEAAAAFDVASSKISKSDKQQKHQQRPITAFFESVPSRKREKHTQGRNADVLPASLEALKGVPGIGSYTAGAIASLAFGIRAPAVDGNVTRVFCRVLVRPWCIAAAEEEGLLSRKAHCSSCRVCTQEEAASEEGSMAERFPLRNSSKPARKQQVEVLSLLATVGTLKGESKEPLKVLLEMRASEGLLARQWGPLTVNWDSTTGSETKGLSSTRLAAARHFLAQVISRP</sequence>
<evidence type="ECO:0000313" key="11">
    <source>
        <dbReference type="EMBL" id="OEH74528.1"/>
    </source>
</evidence>
<keyword evidence="3" id="KW-0479">Metal-binding</keyword>
<dbReference type="InterPro" id="IPR011257">
    <property type="entry name" value="DNA_glycosylase"/>
</dbReference>
<comment type="caution">
    <text evidence="11">The sequence shown here is derived from an EMBL/GenBank/DDBJ whole genome shotgun (WGS) entry which is preliminary data.</text>
</comment>
<dbReference type="GO" id="GO:0006284">
    <property type="term" value="P:base-excision repair"/>
    <property type="evidence" value="ECO:0007669"/>
    <property type="project" value="InterPro"/>
</dbReference>